<proteinExistence type="predicted"/>
<protein>
    <submittedName>
        <fullName evidence="1">Uncharacterized protein</fullName>
    </submittedName>
</protein>
<reference evidence="1 2" key="2">
    <citation type="journal article" date="2018" name="Plant J.">
        <title>The Physcomitrella patens chromosome-scale assembly reveals moss genome structure and evolution.</title>
        <authorList>
            <person name="Lang D."/>
            <person name="Ullrich K.K."/>
            <person name="Murat F."/>
            <person name="Fuchs J."/>
            <person name="Jenkins J."/>
            <person name="Haas F.B."/>
            <person name="Piednoel M."/>
            <person name="Gundlach H."/>
            <person name="Van Bel M."/>
            <person name="Meyberg R."/>
            <person name="Vives C."/>
            <person name="Morata J."/>
            <person name="Symeonidi A."/>
            <person name="Hiss M."/>
            <person name="Muchero W."/>
            <person name="Kamisugi Y."/>
            <person name="Saleh O."/>
            <person name="Blanc G."/>
            <person name="Decker E.L."/>
            <person name="van Gessel N."/>
            <person name="Grimwood J."/>
            <person name="Hayes R.D."/>
            <person name="Graham S.W."/>
            <person name="Gunter L.E."/>
            <person name="McDaniel S.F."/>
            <person name="Hoernstein S.N.W."/>
            <person name="Larsson A."/>
            <person name="Li F.W."/>
            <person name="Perroud P.F."/>
            <person name="Phillips J."/>
            <person name="Ranjan P."/>
            <person name="Rokshar D.S."/>
            <person name="Rothfels C.J."/>
            <person name="Schneider L."/>
            <person name="Shu S."/>
            <person name="Stevenson D.W."/>
            <person name="Thummler F."/>
            <person name="Tillich M."/>
            <person name="Villarreal Aguilar J.C."/>
            <person name="Widiez T."/>
            <person name="Wong G.K."/>
            <person name="Wymore A."/>
            <person name="Zhang Y."/>
            <person name="Zimmer A.D."/>
            <person name="Quatrano R.S."/>
            <person name="Mayer K.F.X."/>
            <person name="Goodstein D."/>
            <person name="Casacuberta J.M."/>
            <person name="Vandepoele K."/>
            <person name="Reski R."/>
            <person name="Cuming A.C."/>
            <person name="Tuskan G.A."/>
            <person name="Maumus F."/>
            <person name="Salse J."/>
            <person name="Schmutz J."/>
            <person name="Rensing S.A."/>
        </authorList>
    </citation>
    <scope>NUCLEOTIDE SEQUENCE [LARGE SCALE GENOMIC DNA]</scope>
    <source>
        <strain evidence="1 2">cv. Gransden 2004</strain>
    </source>
</reference>
<dbReference type="EnsemblPlants" id="Pp3c11_25123V3.1">
    <property type="protein sequence ID" value="PAC:32957488.CDS.1"/>
    <property type="gene ID" value="Pp3c11_25123"/>
</dbReference>
<name>A0A7I3ZM43_PHYPA</name>
<dbReference type="Proteomes" id="UP000006727">
    <property type="component" value="Chromosome 11"/>
</dbReference>
<evidence type="ECO:0000313" key="1">
    <source>
        <dbReference type="EnsemblPlants" id="PAC:32957488.CDS.1"/>
    </source>
</evidence>
<reference evidence="1 2" key="1">
    <citation type="journal article" date="2008" name="Science">
        <title>The Physcomitrella genome reveals evolutionary insights into the conquest of land by plants.</title>
        <authorList>
            <person name="Rensing S."/>
            <person name="Lang D."/>
            <person name="Zimmer A."/>
            <person name="Terry A."/>
            <person name="Salamov A."/>
            <person name="Shapiro H."/>
            <person name="Nishiyama T."/>
            <person name="Perroud P.-F."/>
            <person name="Lindquist E."/>
            <person name="Kamisugi Y."/>
            <person name="Tanahashi T."/>
            <person name="Sakakibara K."/>
            <person name="Fujita T."/>
            <person name="Oishi K."/>
            <person name="Shin-I T."/>
            <person name="Kuroki Y."/>
            <person name="Toyoda A."/>
            <person name="Suzuki Y."/>
            <person name="Hashimoto A."/>
            <person name="Yamaguchi K."/>
            <person name="Sugano A."/>
            <person name="Kohara Y."/>
            <person name="Fujiyama A."/>
            <person name="Anterola A."/>
            <person name="Aoki S."/>
            <person name="Ashton N."/>
            <person name="Barbazuk W.B."/>
            <person name="Barker E."/>
            <person name="Bennetzen J."/>
            <person name="Bezanilla M."/>
            <person name="Blankenship R."/>
            <person name="Cho S.H."/>
            <person name="Dutcher S."/>
            <person name="Estelle M."/>
            <person name="Fawcett J.A."/>
            <person name="Gundlach H."/>
            <person name="Hanada K."/>
            <person name="Heyl A."/>
            <person name="Hicks K.A."/>
            <person name="Hugh J."/>
            <person name="Lohr M."/>
            <person name="Mayer K."/>
            <person name="Melkozernov A."/>
            <person name="Murata T."/>
            <person name="Nelson D."/>
            <person name="Pils B."/>
            <person name="Prigge M."/>
            <person name="Reiss B."/>
            <person name="Renner T."/>
            <person name="Rombauts S."/>
            <person name="Rushton P."/>
            <person name="Sanderfoot A."/>
            <person name="Schween G."/>
            <person name="Shiu S.-H."/>
            <person name="Stueber K."/>
            <person name="Theodoulou F.L."/>
            <person name="Tu H."/>
            <person name="Van de Peer Y."/>
            <person name="Verrier P.J."/>
            <person name="Waters E."/>
            <person name="Wood A."/>
            <person name="Yang L."/>
            <person name="Cove D."/>
            <person name="Cuming A."/>
            <person name="Hasebe M."/>
            <person name="Lucas S."/>
            <person name="Mishler D.B."/>
            <person name="Reski R."/>
            <person name="Grigoriev I."/>
            <person name="Quatrano R.S."/>
            <person name="Boore J.L."/>
        </authorList>
    </citation>
    <scope>NUCLEOTIDE SEQUENCE [LARGE SCALE GENOMIC DNA]</scope>
    <source>
        <strain evidence="1 2">cv. Gransden 2004</strain>
    </source>
</reference>
<organism evidence="1 2">
    <name type="scientific">Physcomitrium patens</name>
    <name type="common">Spreading-leaved earth moss</name>
    <name type="synonym">Physcomitrella patens</name>
    <dbReference type="NCBI Taxonomy" id="3218"/>
    <lineage>
        <taxon>Eukaryota</taxon>
        <taxon>Viridiplantae</taxon>
        <taxon>Streptophyta</taxon>
        <taxon>Embryophyta</taxon>
        <taxon>Bryophyta</taxon>
        <taxon>Bryophytina</taxon>
        <taxon>Bryopsida</taxon>
        <taxon>Funariidae</taxon>
        <taxon>Funariales</taxon>
        <taxon>Funariaceae</taxon>
        <taxon>Physcomitrium</taxon>
    </lineage>
</organism>
<keyword evidence="2" id="KW-1185">Reference proteome</keyword>
<sequence length="76" mass="8718">MILSHCFPFSVAVSGASSQRYFSTLPWSTVEVFVRFCRRGCVCNFKGFKHSEFVTLGNPCGLLITNTEKFDRWNRC</sequence>
<reference evidence="1" key="3">
    <citation type="submission" date="2020-12" db="UniProtKB">
        <authorList>
            <consortium name="EnsemblPlants"/>
        </authorList>
    </citation>
    <scope>IDENTIFICATION</scope>
</reference>
<accession>A0A7I3ZM43</accession>
<dbReference type="InParanoid" id="A0A7I3ZM43"/>
<dbReference type="AlphaFoldDB" id="A0A7I3ZM43"/>
<evidence type="ECO:0000313" key="2">
    <source>
        <dbReference type="Proteomes" id="UP000006727"/>
    </source>
</evidence>
<dbReference type="Gramene" id="Pp3c11_25123V3.1">
    <property type="protein sequence ID" value="PAC:32957488.CDS.1"/>
    <property type="gene ID" value="Pp3c11_25123"/>
</dbReference>
<dbReference type="EMBL" id="ABEU02000011">
    <property type="status" value="NOT_ANNOTATED_CDS"/>
    <property type="molecule type" value="Genomic_DNA"/>
</dbReference>